<evidence type="ECO:0000313" key="1">
    <source>
        <dbReference type="EMBL" id="KAJ4395709.1"/>
    </source>
</evidence>
<dbReference type="Proteomes" id="UP001140510">
    <property type="component" value="Unassembled WGS sequence"/>
</dbReference>
<accession>A0A9W8Z0Z2</accession>
<gene>
    <name evidence="1" type="ORF">N0V91_010678</name>
</gene>
<organism evidence="1 2">
    <name type="scientific">Didymella pomorum</name>
    <dbReference type="NCBI Taxonomy" id="749634"/>
    <lineage>
        <taxon>Eukaryota</taxon>
        <taxon>Fungi</taxon>
        <taxon>Dikarya</taxon>
        <taxon>Ascomycota</taxon>
        <taxon>Pezizomycotina</taxon>
        <taxon>Dothideomycetes</taxon>
        <taxon>Pleosporomycetidae</taxon>
        <taxon>Pleosporales</taxon>
        <taxon>Pleosporineae</taxon>
        <taxon>Didymellaceae</taxon>
        <taxon>Didymella</taxon>
    </lineage>
</organism>
<dbReference type="EMBL" id="JAPEVA010000148">
    <property type="protein sequence ID" value="KAJ4395709.1"/>
    <property type="molecule type" value="Genomic_DNA"/>
</dbReference>
<name>A0A9W8Z0Z2_9PLEO</name>
<sequence length="97" mass="10575">MAKHGLTTSQHSISFEDAFLLGDLFRTQHSRIVRIQKMAEDNVGALARKQLEKLSTITRAGFGKAGDKQSRTMAVSLKMSAASLYILHSGSNDVPSL</sequence>
<proteinExistence type="predicted"/>
<protein>
    <submittedName>
        <fullName evidence="1">Uncharacterized protein</fullName>
    </submittedName>
</protein>
<dbReference type="AlphaFoldDB" id="A0A9W8Z0Z2"/>
<evidence type="ECO:0000313" key="2">
    <source>
        <dbReference type="Proteomes" id="UP001140510"/>
    </source>
</evidence>
<keyword evidence="2" id="KW-1185">Reference proteome</keyword>
<reference evidence="1" key="1">
    <citation type="submission" date="2022-10" db="EMBL/GenBank/DDBJ databases">
        <title>Tapping the CABI collections for fungal endophytes: first genome assemblies for Collariella, Neodidymelliopsis, Ascochyta clinopodiicola, Didymella pomorum, Didymosphaeria variabile, Neocosmospora piperis and Neocucurbitaria cava.</title>
        <authorList>
            <person name="Hill R."/>
        </authorList>
    </citation>
    <scope>NUCLEOTIDE SEQUENCE</scope>
    <source>
        <strain evidence="1">IMI 355091</strain>
    </source>
</reference>
<comment type="caution">
    <text evidence="1">The sequence shown here is derived from an EMBL/GenBank/DDBJ whole genome shotgun (WGS) entry which is preliminary data.</text>
</comment>